<proteinExistence type="predicted"/>
<evidence type="ECO:0000313" key="3">
    <source>
        <dbReference type="Proteomes" id="UP000249873"/>
    </source>
</evidence>
<dbReference type="KEGG" id="als:DJ013_01950"/>
<dbReference type="PROSITE" id="PS51257">
    <property type="entry name" value="PROKAR_LIPOPROTEIN"/>
    <property type="match status" value="1"/>
</dbReference>
<protein>
    <submittedName>
        <fullName evidence="2">DUF1080 domain-containing protein</fullName>
    </submittedName>
</protein>
<dbReference type="Proteomes" id="UP000249873">
    <property type="component" value="Chromosome"/>
</dbReference>
<dbReference type="OrthoDB" id="9806233at2"/>
<feature type="domain" description="3-keto-alpha-glucoside-1,2-lyase/3-keto-2-hydroxy-glucal hydratase" evidence="1">
    <location>
        <begin position="35"/>
        <end position="238"/>
    </location>
</feature>
<dbReference type="Pfam" id="PF06439">
    <property type="entry name" value="3keto-disac_hyd"/>
    <property type="match status" value="1"/>
</dbReference>
<dbReference type="AlphaFoldDB" id="A0A2Z4G767"/>
<evidence type="ECO:0000259" key="1">
    <source>
        <dbReference type="Pfam" id="PF06439"/>
    </source>
</evidence>
<dbReference type="GO" id="GO:0016787">
    <property type="term" value="F:hydrolase activity"/>
    <property type="evidence" value="ECO:0007669"/>
    <property type="project" value="InterPro"/>
</dbReference>
<sequence length="240" mass="27087">MNLNHKCLLVLLAGLITACNSTETTEEKLEIAEKEWTVLFDGSNTNSLRGYGLDIFPEGVWTVEDGALVANPDTANRDLVSKSRYENFELEYQWAVDTAANSGVFFHVQEIAAMESGNGNSPNWLNNFEIQVLDDLHFNDTAAIRSAGSLYDVIPPVNKTLKPIGEYNQAKLTHKNGHVEHWLNGNKVLDFQIGSPELNALLEKGKFKENPNYHSDKEGHLMFQHHGQRAYYKNIRVREI</sequence>
<dbReference type="RefSeq" id="WP_111370106.1">
    <property type="nucleotide sequence ID" value="NZ_CP029480.1"/>
</dbReference>
<dbReference type="EMBL" id="CP029480">
    <property type="protein sequence ID" value="AWV97004.1"/>
    <property type="molecule type" value="Genomic_DNA"/>
</dbReference>
<evidence type="ECO:0000313" key="2">
    <source>
        <dbReference type="EMBL" id="AWV97004.1"/>
    </source>
</evidence>
<reference evidence="2 3" key="1">
    <citation type="submission" date="2018-05" db="EMBL/GenBank/DDBJ databases">
        <title>Complete genome sequence of Arcticibacterium luteifluviistationis SM1504T, a cytophagaceae bacterium isolated from Arctic surface seawater.</title>
        <authorList>
            <person name="Li Y."/>
            <person name="Qin Q.-L."/>
        </authorList>
    </citation>
    <scope>NUCLEOTIDE SEQUENCE [LARGE SCALE GENOMIC DNA]</scope>
    <source>
        <strain evidence="2 3">SM1504</strain>
    </source>
</reference>
<organism evidence="2 3">
    <name type="scientific">Arcticibacterium luteifluviistationis</name>
    <dbReference type="NCBI Taxonomy" id="1784714"/>
    <lineage>
        <taxon>Bacteria</taxon>
        <taxon>Pseudomonadati</taxon>
        <taxon>Bacteroidota</taxon>
        <taxon>Cytophagia</taxon>
        <taxon>Cytophagales</taxon>
        <taxon>Leadbetterellaceae</taxon>
        <taxon>Arcticibacterium</taxon>
    </lineage>
</organism>
<accession>A0A2Z4G767</accession>
<keyword evidence="3" id="KW-1185">Reference proteome</keyword>
<gene>
    <name evidence="2" type="ORF">DJ013_01950</name>
</gene>
<dbReference type="InterPro" id="IPR010496">
    <property type="entry name" value="AL/BT2_dom"/>
</dbReference>
<dbReference type="Gene3D" id="2.60.120.560">
    <property type="entry name" value="Exo-inulinase, domain 1"/>
    <property type="match status" value="1"/>
</dbReference>
<name>A0A2Z4G767_9BACT</name>